<proteinExistence type="predicted"/>
<reference evidence="3" key="1">
    <citation type="submission" date="2019-08" db="EMBL/GenBank/DDBJ databases">
        <authorList>
            <person name="Kucharzyk K."/>
            <person name="Murdoch R.W."/>
            <person name="Higgins S."/>
            <person name="Loffler F."/>
        </authorList>
    </citation>
    <scope>NUCLEOTIDE SEQUENCE</scope>
</reference>
<dbReference type="InterPro" id="IPR011059">
    <property type="entry name" value="Metal-dep_hydrolase_composite"/>
</dbReference>
<dbReference type="EMBL" id="VSSQ01062367">
    <property type="protein sequence ID" value="MPN15556.1"/>
    <property type="molecule type" value="Genomic_DNA"/>
</dbReference>
<organism evidence="3">
    <name type="scientific">bioreactor metagenome</name>
    <dbReference type="NCBI Taxonomy" id="1076179"/>
    <lineage>
        <taxon>unclassified sequences</taxon>
        <taxon>metagenomes</taxon>
        <taxon>ecological metagenomes</taxon>
    </lineage>
</organism>
<evidence type="ECO:0000313" key="3">
    <source>
        <dbReference type="EMBL" id="MPN15556.1"/>
    </source>
</evidence>
<feature type="domain" description="Amidohydrolase 3" evidence="2">
    <location>
        <begin position="6"/>
        <end position="59"/>
    </location>
</feature>
<dbReference type="GO" id="GO:0008448">
    <property type="term" value="F:N-acetylglucosamine-6-phosphate deacetylase activity"/>
    <property type="evidence" value="ECO:0007669"/>
    <property type="project" value="TreeGrafter"/>
</dbReference>
<keyword evidence="1" id="KW-0378">Hydrolase</keyword>
<dbReference type="GO" id="GO:0006046">
    <property type="term" value="P:N-acetylglucosamine catabolic process"/>
    <property type="evidence" value="ECO:0007669"/>
    <property type="project" value="TreeGrafter"/>
</dbReference>
<evidence type="ECO:0000259" key="2">
    <source>
        <dbReference type="Pfam" id="PF07969"/>
    </source>
</evidence>
<dbReference type="Pfam" id="PF07969">
    <property type="entry name" value="Amidohydro_3"/>
    <property type="match status" value="1"/>
</dbReference>
<dbReference type="Gene3D" id="2.30.40.10">
    <property type="entry name" value="Urease, subunit C, domain 1"/>
    <property type="match status" value="1"/>
</dbReference>
<dbReference type="SUPFAM" id="SSF51338">
    <property type="entry name" value="Composite domain of metallo-dependent hydrolases"/>
    <property type="match status" value="1"/>
</dbReference>
<evidence type="ECO:0000256" key="1">
    <source>
        <dbReference type="ARBA" id="ARBA00022801"/>
    </source>
</evidence>
<dbReference type="InterPro" id="IPR013108">
    <property type="entry name" value="Amidohydro_3"/>
</dbReference>
<accession>A0A645FPC3</accession>
<dbReference type="PANTHER" id="PTHR11113">
    <property type="entry name" value="N-ACETYLGLUCOSAMINE-6-PHOSPHATE DEACETYLASE"/>
    <property type="match status" value="1"/>
</dbReference>
<sequence length="70" mass="7313">MPEDMAVAAITLTAAGILGVADRIGSLDVGKDADIAIFSEPIFKINAQCLATMVSGDLVWQAEKEGECQC</sequence>
<comment type="caution">
    <text evidence="3">The sequence shown here is derived from an EMBL/GenBank/DDBJ whole genome shotgun (WGS) entry which is preliminary data.</text>
</comment>
<protein>
    <recommendedName>
        <fullName evidence="2">Amidohydrolase 3 domain-containing protein</fullName>
    </recommendedName>
</protein>
<gene>
    <name evidence="3" type="ORF">SDC9_162890</name>
</gene>
<dbReference type="AlphaFoldDB" id="A0A645FPC3"/>
<name>A0A645FPC3_9ZZZZ</name>
<dbReference type="PANTHER" id="PTHR11113:SF14">
    <property type="entry name" value="N-ACETYLGLUCOSAMINE-6-PHOSPHATE DEACETYLASE"/>
    <property type="match status" value="1"/>
</dbReference>